<dbReference type="SUPFAM" id="SSF47413">
    <property type="entry name" value="lambda repressor-like DNA-binding domains"/>
    <property type="match status" value="1"/>
</dbReference>
<dbReference type="Gene3D" id="1.10.10.2910">
    <property type="match status" value="1"/>
</dbReference>
<proteinExistence type="predicted"/>
<protein>
    <submittedName>
        <fullName evidence="3">HigA family addiction module antitoxin</fullName>
    </submittedName>
</protein>
<dbReference type="Pfam" id="PF01381">
    <property type="entry name" value="HTH_3"/>
    <property type="match status" value="1"/>
</dbReference>
<dbReference type="KEGG" id="dbc:MFMK1_003261"/>
<evidence type="ECO:0000313" key="4">
    <source>
        <dbReference type="Proteomes" id="UP001329915"/>
    </source>
</evidence>
<accession>A0AAU0USX8</accession>
<feature type="domain" description="HTH cro/C1-type" evidence="2">
    <location>
        <begin position="20"/>
        <end position="74"/>
    </location>
</feature>
<dbReference type="CDD" id="cd00093">
    <property type="entry name" value="HTH_XRE"/>
    <property type="match status" value="1"/>
</dbReference>
<organism evidence="3 4">
    <name type="scientific">Metallumcola ferriviriculae</name>
    <dbReference type="NCBI Taxonomy" id="3039180"/>
    <lineage>
        <taxon>Bacteria</taxon>
        <taxon>Bacillati</taxon>
        <taxon>Bacillota</taxon>
        <taxon>Clostridia</taxon>
        <taxon>Neomoorellales</taxon>
        <taxon>Desulfitibacteraceae</taxon>
        <taxon>Metallumcola</taxon>
    </lineage>
</organism>
<dbReference type="AlphaFoldDB" id="A0AAU0USX8"/>
<dbReference type="EMBL" id="CP121694">
    <property type="protein sequence ID" value="WRO23401.1"/>
    <property type="molecule type" value="Genomic_DNA"/>
</dbReference>
<sequence length="369" mass="43002">MAEKMNGLSREFIIHPGETLKEMLQDRDMKQRELAMRTDVKEPHISGIVNCQKPISVSFAKKLEYALGVDASFWINLQANYEKELADFEEINQISSEELAILQKLKSITEYAQDIRLLNPDAQGSMLVIEWRKRLNVSSLSRIPEISQAGAYRLAVTDNVDPYILFTWLRICDLITNNQQLNQELNINKLKKKLPLIRKLTFEEDVETIRLKLKDYFAECGIKFTIVKHFTGAPVQGVIKRNNDGSLSLIMTVRYKFADVFWFTLFHEIGHILNEDIEDKLIDYEFTKNEAENRADEFAANVLINSDRYNSFVESGDFSLMHISQFCAEQNIPSFILIGRLQKDEHLKYHDYSREKIRYELDEAERVMQ</sequence>
<reference evidence="3 4" key="1">
    <citation type="submission" date="2023-04" db="EMBL/GenBank/DDBJ databases">
        <authorList>
            <person name="Hsu D."/>
        </authorList>
    </citation>
    <scope>NUCLEOTIDE SEQUENCE [LARGE SCALE GENOMIC DNA]</scope>
    <source>
        <strain evidence="3 4">MK1</strain>
    </source>
</reference>
<dbReference type="SMART" id="SM00530">
    <property type="entry name" value="HTH_XRE"/>
    <property type="match status" value="1"/>
</dbReference>
<dbReference type="InterPro" id="IPR010982">
    <property type="entry name" value="Lambda_DNA-bd_dom_sf"/>
</dbReference>
<evidence type="ECO:0000256" key="1">
    <source>
        <dbReference type="ARBA" id="ARBA00023125"/>
    </source>
</evidence>
<dbReference type="PROSITE" id="PS50943">
    <property type="entry name" value="HTH_CROC1"/>
    <property type="match status" value="1"/>
</dbReference>
<dbReference type="GO" id="GO:0003677">
    <property type="term" value="F:DNA binding"/>
    <property type="evidence" value="ECO:0007669"/>
    <property type="project" value="UniProtKB-KW"/>
</dbReference>
<keyword evidence="1" id="KW-0238">DNA-binding</keyword>
<name>A0AAU0USX8_9FIRM</name>
<dbReference type="InterPro" id="IPR001387">
    <property type="entry name" value="Cro/C1-type_HTH"/>
</dbReference>
<dbReference type="PANTHER" id="PTHR36924:SF1">
    <property type="entry name" value="ANTITOXIN HIGA-1"/>
    <property type="match status" value="1"/>
</dbReference>
<keyword evidence="4" id="KW-1185">Reference proteome</keyword>
<dbReference type="InterPro" id="IPR013430">
    <property type="entry name" value="Toxin_antidote_HigA"/>
</dbReference>
<dbReference type="NCBIfam" id="TIGR02607">
    <property type="entry name" value="antidote_HigA"/>
    <property type="match status" value="1"/>
</dbReference>
<gene>
    <name evidence="3" type="ORF">MFMK1_003261</name>
</gene>
<dbReference type="PANTHER" id="PTHR36924">
    <property type="entry name" value="ANTITOXIN HIGA-1"/>
    <property type="match status" value="1"/>
</dbReference>
<evidence type="ECO:0000313" key="3">
    <source>
        <dbReference type="EMBL" id="WRO23401.1"/>
    </source>
</evidence>
<dbReference type="Gene3D" id="1.10.260.40">
    <property type="entry name" value="lambda repressor-like DNA-binding domains"/>
    <property type="match status" value="1"/>
</dbReference>
<dbReference type="Proteomes" id="UP001329915">
    <property type="component" value="Chromosome"/>
</dbReference>
<dbReference type="RefSeq" id="WP_366922787.1">
    <property type="nucleotide sequence ID" value="NZ_CP121694.1"/>
</dbReference>
<evidence type="ECO:0000259" key="2">
    <source>
        <dbReference type="PROSITE" id="PS50943"/>
    </source>
</evidence>